<evidence type="ECO:0000313" key="3">
    <source>
        <dbReference type="Proteomes" id="UP000780801"/>
    </source>
</evidence>
<feature type="region of interest" description="Disordered" evidence="1">
    <location>
        <begin position="44"/>
        <end position="64"/>
    </location>
</feature>
<evidence type="ECO:0000256" key="1">
    <source>
        <dbReference type="SAM" id="MobiDB-lite"/>
    </source>
</evidence>
<dbReference type="AlphaFoldDB" id="A0A9P6G2F8"/>
<feature type="region of interest" description="Disordered" evidence="1">
    <location>
        <begin position="393"/>
        <end position="413"/>
    </location>
</feature>
<name>A0A9P6G2F8_9FUNG</name>
<sequence>MPPTIKVVCFFIVCFLIFQIVFIHKSTQSSSGFRDQARQHLNGFGTSQKSSSSSSRLNKDRHPSVPLSLHDLEILDELSDTIAVSEAYRVFENKDIGRIHGTRIKGNPDLVKTIREQIDCWTTHGQWVRQDKEFTPLKHIGDARFTKCDKSFMKALDREGEGHYLGEYDHVNERFLVREAVKYRWVPDEKICGPRSVAKGPNKMGFADERAEYQPYSKPNFCQILDQRNVLVVGDVTQYQIHDVILSAFESSFACFGELGCLHHAAHGLCVNVYLKFARNDLLSVPKAYDPEDEEFPIASTVEQHWATEDMLAKYKVVLLNRGLVWRPDEVFLSELVITIRHLWRYYPDVLFIYRATHPGSPNCSKFKNQGEDEAIADKSGRSIIPGTILQQPLQSPAKRQEHHNGEKEEFRPSLADIQRQNKIAKRVVEAAGGIYLDTQNMYAVRPDGRMGDGDCSRFCAPGPLDAYADLIFNTLKVLQV</sequence>
<feature type="compositionally biased region" description="Basic and acidic residues" evidence="1">
    <location>
        <begin position="399"/>
        <end position="412"/>
    </location>
</feature>
<accession>A0A9P6G2F8</accession>
<reference evidence="2" key="1">
    <citation type="journal article" date="2020" name="Fungal Divers.">
        <title>Resolving the Mortierellaceae phylogeny through synthesis of multi-gene phylogenetics and phylogenomics.</title>
        <authorList>
            <person name="Vandepol N."/>
            <person name="Liber J."/>
            <person name="Desiro A."/>
            <person name="Na H."/>
            <person name="Kennedy M."/>
            <person name="Barry K."/>
            <person name="Grigoriev I.V."/>
            <person name="Miller A.N."/>
            <person name="O'Donnell K."/>
            <person name="Stajich J.E."/>
            <person name="Bonito G."/>
        </authorList>
    </citation>
    <scope>NUCLEOTIDE SEQUENCE</scope>
    <source>
        <strain evidence="2">KOD1015</strain>
    </source>
</reference>
<gene>
    <name evidence="2" type="ORF">BGW38_000732</name>
</gene>
<dbReference type="OrthoDB" id="630188at2759"/>
<dbReference type="EMBL" id="JAABOA010000121">
    <property type="protein sequence ID" value="KAF9585794.1"/>
    <property type="molecule type" value="Genomic_DNA"/>
</dbReference>
<organism evidence="2 3">
    <name type="scientific">Lunasporangiospora selenospora</name>
    <dbReference type="NCBI Taxonomy" id="979761"/>
    <lineage>
        <taxon>Eukaryota</taxon>
        <taxon>Fungi</taxon>
        <taxon>Fungi incertae sedis</taxon>
        <taxon>Mucoromycota</taxon>
        <taxon>Mortierellomycotina</taxon>
        <taxon>Mortierellomycetes</taxon>
        <taxon>Mortierellales</taxon>
        <taxon>Mortierellaceae</taxon>
        <taxon>Lunasporangiospora</taxon>
    </lineage>
</organism>
<comment type="caution">
    <text evidence="2">The sequence shown here is derived from an EMBL/GenBank/DDBJ whole genome shotgun (WGS) entry which is preliminary data.</text>
</comment>
<proteinExistence type="predicted"/>
<keyword evidence="3" id="KW-1185">Reference proteome</keyword>
<protein>
    <submittedName>
        <fullName evidence="2">Uncharacterized protein</fullName>
    </submittedName>
</protein>
<dbReference type="Proteomes" id="UP000780801">
    <property type="component" value="Unassembled WGS sequence"/>
</dbReference>
<evidence type="ECO:0000313" key="2">
    <source>
        <dbReference type="EMBL" id="KAF9585794.1"/>
    </source>
</evidence>